<dbReference type="OrthoDB" id="2213372at2759"/>
<dbReference type="Gene3D" id="2.40.128.580">
    <property type="entry name" value="GXWXG domain"/>
    <property type="match status" value="1"/>
</dbReference>
<protein>
    <recommendedName>
        <fullName evidence="4">GXWXG domain-containing protein</fullName>
    </recommendedName>
</protein>
<evidence type="ECO:0000259" key="1">
    <source>
        <dbReference type="Pfam" id="PF14231"/>
    </source>
</evidence>
<evidence type="ECO:0000313" key="3">
    <source>
        <dbReference type="EMBL" id="CDS09635.1"/>
    </source>
</evidence>
<proteinExistence type="predicted"/>
<sequence>MSAEQQVLTLTTGQYGARNEVLEALFNQLKPISSDFLLGEWDGGIFISAHPAGMALERINWAGKTFHSTEQVQPVIVHGEQPGERVWCKEYGLARIRQIEFRGVVSAAMVYDDKPIIDYFRFVDEQTVMGTMDVRPEAVGEVPESSEMFYFYLTRVKKQKND</sequence>
<accession>A0A077WQI5</accession>
<dbReference type="Pfam" id="PF14232">
    <property type="entry name" value="DUF4334"/>
    <property type="match status" value="1"/>
</dbReference>
<reference evidence="3" key="1">
    <citation type="journal article" date="2014" name="Genome Announc.">
        <title>De novo whole-genome sequence and genome annotation of Lichtheimia ramosa.</title>
        <authorList>
            <person name="Linde J."/>
            <person name="Schwartze V."/>
            <person name="Binder U."/>
            <person name="Lass-Florl C."/>
            <person name="Voigt K."/>
            <person name="Horn F."/>
        </authorList>
    </citation>
    <scope>NUCLEOTIDE SEQUENCE</scope>
    <source>
        <strain evidence="3">JMRC FSU:6197</strain>
    </source>
</reference>
<dbReference type="EMBL" id="LK023334">
    <property type="protein sequence ID" value="CDS09635.1"/>
    <property type="molecule type" value="Genomic_DNA"/>
</dbReference>
<organism evidence="3">
    <name type="scientific">Lichtheimia ramosa</name>
    <dbReference type="NCBI Taxonomy" id="688394"/>
    <lineage>
        <taxon>Eukaryota</taxon>
        <taxon>Fungi</taxon>
        <taxon>Fungi incertae sedis</taxon>
        <taxon>Mucoromycota</taxon>
        <taxon>Mucoromycotina</taxon>
        <taxon>Mucoromycetes</taxon>
        <taxon>Mucorales</taxon>
        <taxon>Lichtheimiaceae</taxon>
        <taxon>Lichtheimia</taxon>
    </lineage>
</organism>
<gene>
    <name evidence="3" type="ORF">LRAMOSA10995</name>
</gene>
<dbReference type="Pfam" id="PF14231">
    <property type="entry name" value="GXWXG"/>
    <property type="match status" value="1"/>
</dbReference>
<name>A0A077WQI5_9FUNG</name>
<dbReference type="InterPro" id="IPR025951">
    <property type="entry name" value="GXWXG_dom"/>
</dbReference>
<dbReference type="InterPro" id="IPR025568">
    <property type="entry name" value="DUF4334"/>
</dbReference>
<dbReference type="AlphaFoldDB" id="A0A077WQI5"/>
<feature type="domain" description="GXWXG" evidence="1">
    <location>
        <begin position="24"/>
        <end position="80"/>
    </location>
</feature>
<feature type="domain" description="DUF4334" evidence="2">
    <location>
        <begin position="93"/>
        <end position="155"/>
    </location>
</feature>
<evidence type="ECO:0008006" key="4">
    <source>
        <dbReference type="Google" id="ProtNLM"/>
    </source>
</evidence>
<evidence type="ECO:0000259" key="2">
    <source>
        <dbReference type="Pfam" id="PF14232"/>
    </source>
</evidence>